<gene>
    <name evidence="2" type="ORF">A2898_05170</name>
</gene>
<sequence length="64" mass="7656">MGTKYFIVSLVTGTVISVFIGWLTGNWFWFWLPEVFFFIASCLIGAVRWYYCKYELDRRPDDDD</sequence>
<keyword evidence="1" id="KW-0812">Transmembrane</keyword>
<protein>
    <recommendedName>
        <fullName evidence="4">Major facilitator superfamily (MFS) profile domain-containing protein</fullName>
    </recommendedName>
</protein>
<keyword evidence="1" id="KW-0472">Membrane</keyword>
<organism evidence="2 3">
    <name type="scientific">Candidatus Kerfeldbacteria bacterium RIFCSPLOWO2_01_FULL_48_11</name>
    <dbReference type="NCBI Taxonomy" id="1798543"/>
    <lineage>
        <taxon>Bacteria</taxon>
        <taxon>Candidatus Kerfeldiibacteriota</taxon>
    </lineage>
</organism>
<accession>A0A1G2B2P5</accession>
<feature type="transmembrane region" description="Helical" evidence="1">
    <location>
        <begin position="5"/>
        <end position="23"/>
    </location>
</feature>
<name>A0A1G2B2P5_9BACT</name>
<dbReference type="Proteomes" id="UP000179164">
    <property type="component" value="Unassembled WGS sequence"/>
</dbReference>
<feature type="transmembrane region" description="Helical" evidence="1">
    <location>
        <begin position="29"/>
        <end position="51"/>
    </location>
</feature>
<evidence type="ECO:0000256" key="1">
    <source>
        <dbReference type="SAM" id="Phobius"/>
    </source>
</evidence>
<evidence type="ECO:0000313" key="3">
    <source>
        <dbReference type="Proteomes" id="UP000179164"/>
    </source>
</evidence>
<dbReference type="EMBL" id="MHKE01000017">
    <property type="protein sequence ID" value="OGY82939.1"/>
    <property type="molecule type" value="Genomic_DNA"/>
</dbReference>
<evidence type="ECO:0000313" key="2">
    <source>
        <dbReference type="EMBL" id="OGY82939.1"/>
    </source>
</evidence>
<evidence type="ECO:0008006" key="4">
    <source>
        <dbReference type="Google" id="ProtNLM"/>
    </source>
</evidence>
<proteinExistence type="predicted"/>
<keyword evidence="1" id="KW-1133">Transmembrane helix</keyword>
<dbReference type="AlphaFoldDB" id="A0A1G2B2P5"/>
<reference evidence="2 3" key="1">
    <citation type="journal article" date="2016" name="Nat. Commun.">
        <title>Thousands of microbial genomes shed light on interconnected biogeochemical processes in an aquifer system.</title>
        <authorList>
            <person name="Anantharaman K."/>
            <person name="Brown C.T."/>
            <person name="Hug L.A."/>
            <person name="Sharon I."/>
            <person name="Castelle C.J."/>
            <person name="Probst A.J."/>
            <person name="Thomas B.C."/>
            <person name="Singh A."/>
            <person name="Wilkins M.J."/>
            <person name="Karaoz U."/>
            <person name="Brodie E.L."/>
            <person name="Williams K.H."/>
            <person name="Hubbard S.S."/>
            <person name="Banfield J.F."/>
        </authorList>
    </citation>
    <scope>NUCLEOTIDE SEQUENCE [LARGE SCALE GENOMIC DNA]</scope>
</reference>
<comment type="caution">
    <text evidence="2">The sequence shown here is derived from an EMBL/GenBank/DDBJ whole genome shotgun (WGS) entry which is preliminary data.</text>
</comment>